<dbReference type="InterPro" id="IPR052928">
    <property type="entry name" value="Desiccation-related_membrane"/>
</dbReference>
<gene>
    <name evidence="2" type="ORF">SD70_31245</name>
</gene>
<dbReference type="Pfam" id="PF12732">
    <property type="entry name" value="YtxH"/>
    <property type="match status" value="1"/>
</dbReference>
<accession>A0ABR5A7L9</accession>
<protein>
    <recommendedName>
        <fullName evidence="4">YtxH domain-containing protein</fullName>
    </recommendedName>
</protein>
<reference evidence="2 3" key="1">
    <citation type="submission" date="2014-12" db="EMBL/GenBank/DDBJ databases">
        <title>Draft genome sequence of Paenibacillus kamchatkensis strain B-2647.</title>
        <authorList>
            <person name="Karlyshev A.V."/>
            <person name="Kudryashova E.B."/>
        </authorList>
    </citation>
    <scope>NUCLEOTIDE SEQUENCE [LARGE SCALE GENOMIC DNA]</scope>
    <source>
        <strain evidence="2 3">VKM B-2647</strain>
    </source>
</reference>
<dbReference type="InterPro" id="IPR024623">
    <property type="entry name" value="YtxH"/>
</dbReference>
<dbReference type="Proteomes" id="UP000031967">
    <property type="component" value="Unassembled WGS sequence"/>
</dbReference>
<comment type="caution">
    <text evidence="2">The sequence shown here is derived from an EMBL/GenBank/DDBJ whole genome shotgun (WGS) entry which is preliminary data.</text>
</comment>
<evidence type="ECO:0000313" key="3">
    <source>
        <dbReference type="Proteomes" id="UP000031967"/>
    </source>
</evidence>
<evidence type="ECO:0000313" key="2">
    <source>
        <dbReference type="EMBL" id="KIL36803.1"/>
    </source>
</evidence>
<keyword evidence="3" id="KW-1185">Reference proteome</keyword>
<dbReference type="RefSeq" id="WP_041052498.1">
    <property type="nucleotide sequence ID" value="NZ_JXAK01000103.1"/>
</dbReference>
<dbReference type="PANTHER" id="PTHR35792">
    <property type="entry name" value="GENERAL STRESS PROTEIN"/>
    <property type="match status" value="1"/>
</dbReference>
<feature type="region of interest" description="Disordered" evidence="1">
    <location>
        <begin position="95"/>
        <end position="135"/>
    </location>
</feature>
<name>A0ABR5A7L9_9BACL</name>
<dbReference type="EMBL" id="JXAK01000103">
    <property type="protein sequence ID" value="KIL36803.1"/>
    <property type="molecule type" value="Genomic_DNA"/>
</dbReference>
<organism evidence="2 3">
    <name type="scientific">Gordoniibacillus kamchatkensis</name>
    <dbReference type="NCBI Taxonomy" id="1590651"/>
    <lineage>
        <taxon>Bacteria</taxon>
        <taxon>Bacillati</taxon>
        <taxon>Bacillota</taxon>
        <taxon>Bacilli</taxon>
        <taxon>Bacillales</taxon>
        <taxon>Paenibacillaceae</taxon>
        <taxon>Gordoniibacillus</taxon>
    </lineage>
</organism>
<sequence length="135" mass="13862">MMTNQRSKDIIAGAIAGTVLGAVTALLLAPKSGRELRADIASGCQQVSERTQQIASAVSGKTQQLAKQVGTHTSEFIGKAKDVTAQAARQVKVWREGASGGDEETADASVSGGAASLEASIAAEEEQQPEPTAVR</sequence>
<evidence type="ECO:0000256" key="1">
    <source>
        <dbReference type="SAM" id="MobiDB-lite"/>
    </source>
</evidence>
<dbReference type="PANTHER" id="PTHR35792:SF2">
    <property type="entry name" value="GENERAL STRESS PROTEIN"/>
    <property type="match status" value="1"/>
</dbReference>
<proteinExistence type="predicted"/>
<evidence type="ECO:0008006" key="4">
    <source>
        <dbReference type="Google" id="ProtNLM"/>
    </source>
</evidence>